<protein>
    <submittedName>
        <fullName evidence="1">Uncharacterized protein</fullName>
    </submittedName>
</protein>
<accession>A0A8F2E4Y7</accession>
<dbReference type="Proteomes" id="UP000683438">
    <property type="component" value="Segment"/>
</dbReference>
<dbReference type="EMBL" id="MW073100">
    <property type="protein sequence ID" value="QWT28884.1"/>
    <property type="molecule type" value="Genomic_DNA"/>
</dbReference>
<evidence type="ECO:0000313" key="1">
    <source>
        <dbReference type="EMBL" id="QWT28884.1"/>
    </source>
</evidence>
<gene>
    <name evidence="1" type="ORF">vBMoxSR1_gp34</name>
</gene>
<evidence type="ECO:0000313" key="2">
    <source>
        <dbReference type="Proteomes" id="UP000683438"/>
    </source>
</evidence>
<organism evidence="1 2">
    <name type="scientific">Microbacterium phage vB_MoxS-R1</name>
    <dbReference type="NCBI Taxonomy" id="2848881"/>
    <lineage>
        <taxon>Viruses</taxon>
        <taxon>Duplodnaviria</taxon>
        <taxon>Heunggongvirae</taxon>
        <taxon>Uroviricota</taxon>
        <taxon>Caudoviricetes</taxon>
        <taxon>Syrbvirus</taxon>
        <taxon>Syrbvirus R1</taxon>
    </lineage>
</organism>
<proteinExistence type="predicted"/>
<keyword evidence="2" id="KW-1185">Reference proteome</keyword>
<name>A0A8F2E4Y7_9CAUD</name>
<reference evidence="1" key="1">
    <citation type="submission" date="2020-10" db="EMBL/GenBank/DDBJ databases">
        <title>Complete genome sequence of vB_MoxS-R1, a novel marine prophage inducted from Microbacterium.</title>
        <authorList>
            <person name="Zheng H."/>
            <person name="Liu B."/>
            <person name="Xu Y."/>
            <person name="Chen F."/>
        </authorList>
    </citation>
    <scope>NUCLEOTIDE SEQUENCE</scope>
</reference>
<sequence length="75" mass="8418">MAIVTHYTDEQRKNIAERIGALFELPNAGMKMTREGWRMEGWGDEVQLTVELVTFITPEEAEAILNAKPIEGAAK</sequence>